<evidence type="ECO:0000256" key="1">
    <source>
        <dbReference type="ARBA" id="ARBA00001633"/>
    </source>
</evidence>
<dbReference type="AlphaFoldDB" id="A0A855X4D2"/>
<comment type="caution">
    <text evidence="10">The sequence shown here is derived from an EMBL/GenBank/DDBJ whole genome shotgun (WGS) entry which is preliminary data.</text>
</comment>
<evidence type="ECO:0000313" key="11">
    <source>
        <dbReference type="Proteomes" id="UP000250918"/>
    </source>
</evidence>
<protein>
    <recommendedName>
        <fullName evidence="8">Indole-3-glycerol phosphate synthase</fullName>
        <shortName evidence="8">IGPS</shortName>
        <ecNumber evidence="8">4.1.1.48</ecNumber>
    </recommendedName>
</protein>
<keyword evidence="7 8" id="KW-0456">Lyase</keyword>
<dbReference type="GO" id="GO:0000162">
    <property type="term" value="P:L-tryptophan biosynthetic process"/>
    <property type="evidence" value="ECO:0007669"/>
    <property type="project" value="UniProtKB-UniRule"/>
</dbReference>
<gene>
    <name evidence="8" type="primary">trpC</name>
    <name evidence="10" type="ORF">C3F09_09725</name>
</gene>
<evidence type="ECO:0000256" key="3">
    <source>
        <dbReference type="ARBA" id="ARBA00022605"/>
    </source>
</evidence>
<dbReference type="InterPro" id="IPR045186">
    <property type="entry name" value="Indole-3-glycerol_P_synth"/>
</dbReference>
<dbReference type="EMBL" id="PQAP01000156">
    <property type="protein sequence ID" value="PWB70050.1"/>
    <property type="molecule type" value="Genomic_DNA"/>
</dbReference>
<sequence>MLRKIVEAKRKRLTALDRVAYLRYLETLLQHPLPLRSFREAISVPGLSIIAEFKRQSPSAGMIAAAADPVAQAKMYQASGAKAISILTEQDHFGGSLEDLKHIKAAVQLPVLRKDFILEPLQALEARAYGADAVLLITGLLGAGQMKVIMAEAGRLGIDCLCEVHSEKEIRIAVDCGADIIGINNRDLVTFAVDLSTTRRLRPLIPPHIAVVSESGIRSEADARLVHSCGVDAILVGTELMRTGNIQAKMKELQV</sequence>
<comment type="catalytic activity">
    <reaction evidence="1 8">
        <text>1-(2-carboxyphenylamino)-1-deoxy-D-ribulose 5-phosphate + H(+) = (1S,2R)-1-C-(indol-3-yl)glycerol 3-phosphate + CO2 + H2O</text>
        <dbReference type="Rhea" id="RHEA:23476"/>
        <dbReference type="ChEBI" id="CHEBI:15377"/>
        <dbReference type="ChEBI" id="CHEBI:15378"/>
        <dbReference type="ChEBI" id="CHEBI:16526"/>
        <dbReference type="ChEBI" id="CHEBI:58613"/>
        <dbReference type="ChEBI" id="CHEBI:58866"/>
        <dbReference type="EC" id="4.1.1.48"/>
    </reaction>
</comment>
<keyword evidence="5 8" id="KW-0822">Tryptophan biosynthesis</keyword>
<dbReference type="Pfam" id="PF00218">
    <property type="entry name" value="IGPS"/>
    <property type="match status" value="1"/>
</dbReference>
<keyword evidence="4 8" id="KW-0210">Decarboxylase</keyword>
<keyword evidence="6 8" id="KW-0057">Aromatic amino acid biosynthesis</keyword>
<reference evidence="10 11" key="1">
    <citation type="journal article" date="2018" name="ISME J.">
        <title>A methanotrophic archaeon couples anaerobic oxidation of methane to Fe(III) reduction.</title>
        <authorList>
            <person name="Cai C."/>
            <person name="Leu A.O."/>
            <person name="Xie G.J."/>
            <person name="Guo J."/>
            <person name="Feng Y."/>
            <person name="Zhao J.X."/>
            <person name="Tyson G.W."/>
            <person name="Yuan Z."/>
            <person name="Hu S."/>
        </authorList>
    </citation>
    <scope>NUCLEOTIDE SEQUENCE [LARGE SCALE GENOMIC DNA]</scope>
    <source>
        <strain evidence="10">FeB_12</strain>
    </source>
</reference>
<evidence type="ECO:0000313" key="10">
    <source>
        <dbReference type="EMBL" id="PWB70050.1"/>
    </source>
</evidence>
<organism evidence="10 11">
    <name type="scientific">candidate division GN15 bacterium</name>
    <dbReference type="NCBI Taxonomy" id="2072418"/>
    <lineage>
        <taxon>Bacteria</taxon>
        <taxon>candidate division GN15</taxon>
    </lineage>
</organism>
<feature type="domain" description="Indole-3-glycerol phosphate synthase" evidence="9">
    <location>
        <begin position="2"/>
        <end position="253"/>
    </location>
</feature>
<evidence type="ECO:0000256" key="4">
    <source>
        <dbReference type="ARBA" id="ARBA00022793"/>
    </source>
</evidence>
<dbReference type="UniPathway" id="UPA00035">
    <property type="reaction ID" value="UER00043"/>
</dbReference>
<dbReference type="InterPro" id="IPR013785">
    <property type="entry name" value="Aldolase_TIM"/>
</dbReference>
<dbReference type="FunFam" id="3.20.20.70:FF:000024">
    <property type="entry name" value="Indole-3-glycerol phosphate synthase"/>
    <property type="match status" value="1"/>
</dbReference>
<dbReference type="PANTHER" id="PTHR22854">
    <property type="entry name" value="TRYPTOPHAN BIOSYNTHESIS PROTEIN"/>
    <property type="match status" value="1"/>
</dbReference>
<proteinExistence type="inferred from homology"/>
<dbReference type="Proteomes" id="UP000250918">
    <property type="component" value="Unassembled WGS sequence"/>
</dbReference>
<evidence type="ECO:0000256" key="6">
    <source>
        <dbReference type="ARBA" id="ARBA00023141"/>
    </source>
</evidence>
<dbReference type="Gene3D" id="3.20.20.70">
    <property type="entry name" value="Aldolase class I"/>
    <property type="match status" value="1"/>
</dbReference>
<comment type="similarity">
    <text evidence="8">Belongs to the TrpC family.</text>
</comment>
<dbReference type="CDD" id="cd00331">
    <property type="entry name" value="IGPS"/>
    <property type="match status" value="1"/>
</dbReference>
<dbReference type="InterPro" id="IPR013798">
    <property type="entry name" value="Indole-3-glycerol_P_synth_dom"/>
</dbReference>
<evidence type="ECO:0000256" key="8">
    <source>
        <dbReference type="HAMAP-Rule" id="MF_00134"/>
    </source>
</evidence>
<evidence type="ECO:0000259" key="9">
    <source>
        <dbReference type="Pfam" id="PF00218"/>
    </source>
</evidence>
<dbReference type="PANTHER" id="PTHR22854:SF2">
    <property type="entry name" value="INDOLE-3-GLYCEROL-PHOSPHATE SYNTHASE"/>
    <property type="match status" value="1"/>
</dbReference>
<dbReference type="GO" id="GO:0004425">
    <property type="term" value="F:indole-3-glycerol-phosphate synthase activity"/>
    <property type="evidence" value="ECO:0007669"/>
    <property type="project" value="UniProtKB-UniRule"/>
</dbReference>
<evidence type="ECO:0000256" key="2">
    <source>
        <dbReference type="ARBA" id="ARBA00004696"/>
    </source>
</evidence>
<dbReference type="SUPFAM" id="SSF51366">
    <property type="entry name" value="Ribulose-phoshate binding barrel"/>
    <property type="match status" value="1"/>
</dbReference>
<evidence type="ECO:0000256" key="7">
    <source>
        <dbReference type="ARBA" id="ARBA00023239"/>
    </source>
</evidence>
<comment type="pathway">
    <text evidence="2 8">Amino-acid biosynthesis; L-tryptophan biosynthesis; L-tryptophan from chorismate: step 4/5.</text>
</comment>
<dbReference type="GO" id="GO:0004640">
    <property type="term" value="F:phosphoribosylanthranilate isomerase activity"/>
    <property type="evidence" value="ECO:0007669"/>
    <property type="project" value="TreeGrafter"/>
</dbReference>
<dbReference type="InterPro" id="IPR011060">
    <property type="entry name" value="RibuloseP-bd_barrel"/>
</dbReference>
<dbReference type="HAMAP" id="MF_00134_B">
    <property type="entry name" value="IGPS_B"/>
    <property type="match status" value="1"/>
</dbReference>
<dbReference type="NCBIfam" id="NF001377">
    <property type="entry name" value="PRK00278.2-4"/>
    <property type="match status" value="1"/>
</dbReference>
<evidence type="ECO:0000256" key="5">
    <source>
        <dbReference type="ARBA" id="ARBA00022822"/>
    </source>
</evidence>
<dbReference type="EC" id="4.1.1.48" evidence="8"/>
<name>A0A855X4D2_9BACT</name>
<keyword evidence="3 8" id="KW-0028">Amino-acid biosynthesis</keyword>
<accession>A0A855X4D2</accession>